<dbReference type="PANTHER" id="PTHR10663:SF375">
    <property type="entry name" value="LD29171P"/>
    <property type="match status" value="1"/>
</dbReference>
<evidence type="ECO:0000259" key="8">
    <source>
        <dbReference type="PROSITE" id="PS50190"/>
    </source>
</evidence>
<dbReference type="InterPro" id="IPR015403">
    <property type="entry name" value="Mon2/Sec7/BIG1-like_HDS"/>
</dbReference>
<feature type="region of interest" description="Disordered" evidence="7">
    <location>
        <begin position="910"/>
        <end position="948"/>
    </location>
</feature>
<dbReference type="SUPFAM" id="SSF48371">
    <property type="entry name" value="ARM repeat"/>
    <property type="match status" value="1"/>
</dbReference>
<protein>
    <recommendedName>
        <fullName evidence="8">SEC7 domain-containing protein</fullName>
    </recommendedName>
</protein>
<evidence type="ECO:0000256" key="5">
    <source>
        <dbReference type="ARBA" id="ARBA00022927"/>
    </source>
</evidence>
<dbReference type="Gene3D" id="1.10.1000.11">
    <property type="entry name" value="Arf Nucleotide-binding Site Opener,domain 2"/>
    <property type="match status" value="1"/>
</dbReference>
<feature type="compositionally biased region" description="Acidic residues" evidence="7">
    <location>
        <begin position="1453"/>
        <end position="1468"/>
    </location>
</feature>
<evidence type="ECO:0000256" key="4">
    <source>
        <dbReference type="ARBA" id="ARBA00022490"/>
    </source>
</evidence>
<dbReference type="Proteomes" id="UP001157974">
    <property type="component" value="Unassembled WGS sequence"/>
</dbReference>
<dbReference type="SUPFAM" id="SSF48425">
    <property type="entry name" value="Sec7 domain"/>
    <property type="match status" value="1"/>
</dbReference>
<dbReference type="Pfam" id="PF20252">
    <property type="entry name" value="BIG2_C"/>
    <property type="match status" value="1"/>
</dbReference>
<feature type="compositionally biased region" description="Polar residues" evidence="7">
    <location>
        <begin position="934"/>
        <end position="947"/>
    </location>
</feature>
<dbReference type="GO" id="GO:0032012">
    <property type="term" value="P:regulation of ARF protein signal transduction"/>
    <property type="evidence" value="ECO:0007669"/>
    <property type="project" value="InterPro"/>
</dbReference>
<keyword evidence="10" id="KW-1185">Reference proteome</keyword>
<dbReference type="InterPro" id="IPR035999">
    <property type="entry name" value="Sec7_dom_sf"/>
</dbReference>
<keyword evidence="4" id="KW-0963">Cytoplasm</keyword>
<dbReference type="InterPro" id="IPR046455">
    <property type="entry name" value="Sec7/BIG1-like_C"/>
</dbReference>
<evidence type="ECO:0000256" key="1">
    <source>
        <dbReference type="ARBA" id="ARBA00004370"/>
    </source>
</evidence>
<dbReference type="InterPro" id="IPR023394">
    <property type="entry name" value="Sec7_C_sf"/>
</dbReference>
<dbReference type="InterPro" id="IPR016024">
    <property type="entry name" value="ARM-type_fold"/>
</dbReference>
<keyword evidence="6" id="KW-0472">Membrane</keyword>
<feature type="domain" description="SEC7" evidence="8">
    <location>
        <begin position="521"/>
        <end position="708"/>
    </location>
</feature>
<name>A0AAV8UPD4_9RHOD</name>
<dbReference type="SMART" id="SM00222">
    <property type="entry name" value="Sec7"/>
    <property type="match status" value="1"/>
</dbReference>
<organism evidence="9 10">
    <name type="scientific">Rhodosorus marinus</name>
    <dbReference type="NCBI Taxonomy" id="101924"/>
    <lineage>
        <taxon>Eukaryota</taxon>
        <taxon>Rhodophyta</taxon>
        <taxon>Stylonematophyceae</taxon>
        <taxon>Stylonematales</taxon>
        <taxon>Stylonemataceae</taxon>
        <taxon>Rhodosorus</taxon>
    </lineage>
</organism>
<dbReference type="PROSITE" id="PS50190">
    <property type="entry name" value="SEC7"/>
    <property type="match status" value="1"/>
</dbReference>
<dbReference type="GO" id="GO:0016020">
    <property type="term" value="C:membrane"/>
    <property type="evidence" value="ECO:0007669"/>
    <property type="project" value="UniProtKB-SubCell"/>
</dbReference>
<dbReference type="InterPro" id="IPR032629">
    <property type="entry name" value="DCB_dom"/>
</dbReference>
<keyword evidence="5" id="KW-0653">Protein transport</keyword>
<comment type="subcellular location">
    <subcellularLocation>
        <location evidence="2">Cytoplasm</location>
    </subcellularLocation>
    <subcellularLocation>
        <location evidence="1">Membrane</location>
    </subcellularLocation>
</comment>
<dbReference type="GO" id="GO:0015031">
    <property type="term" value="P:protein transport"/>
    <property type="evidence" value="ECO:0007669"/>
    <property type="project" value="UniProtKB-KW"/>
</dbReference>
<evidence type="ECO:0000256" key="7">
    <source>
        <dbReference type="SAM" id="MobiDB-lite"/>
    </source>
</evidence>
<comment type="caution">
    <text evidence="9">The sequence shown here is derived from an EMBL/GenBank/DDBJ whole genome shotgun (WGS) entry which is preliminary data.</text>
</comment>
<evidence type="ECO:0000256" key="6">
    <source>
        <dbReference type="ARBA" id="ARBA00023136"/>
    </source>
</evidence>
<dbReference type="EMBL" id="JAMWBK010000006">
    <property type="protein sequence ID" value="KAJ8904414.1"/>
    <property type="molecule type" value="Genomic_DNA"/>
</dbReference>
<dbReference type="PANTHER" id="PTHR10663">
    <property type="entry name" value="GUANYL-NUCLEOTIDE EXCHANGE FACTOR"/>
    <property type="match status" value="1"/>
</dbReference>
<proteinExistence type="predicted"/>
<accession>A0AAV8UPD4</accession>
<dbReference type="Pfam" id="PF09324">
    <property type="entry name" value="Sec7-like_HDS"/>
    <property type="match status" value="1"/>
</dbReference>
<evidence type="ECO:0000313" key="10">
    <source>
        <dbReference type="Proteomes" id="UP001157974"/>
    </source>
</evidence>
<evidence type="ECO:0000256" key="2">
    <source>
        <dbReference type="ARBA" id="ARBA00004496"/>
    </source>
</evidence>
<dbReference type="Pfam" id="PF01369">
    <property type="entry name" value="Sec7"/>
    <property type="match status" value="1"/>
</dbReference>
<dbReference type="Pfam" id="PF16213">
    <property type="entry name" value="DCB"/>
    <property type="match status" value="1"/>
</dbReference>
<keyword evidence="3" id="KW-0813">Transport</keyword>
<evidence type="ECO:0000256" key="3">
    <source>
        <dbReference type="ARBA" id="ARBA00022448"/>
    </source>
</evidence>
<dbReference type="GO" id="GO:0005737">
    <property type="term" value="C:cytoplasm"/>
    <property type="evidence" value="ECO:0007669"/>
    <property type="project" value="UniProtKB-SubCell"/>
</dbReference>
<feature type="region of interest" description="Disordered" evidence="7">
    <location>
        <begin position="1424"/>
        <end position="1481"/>
    </location>
</feature>
<dbReference type="GO" id="GO:0005085">
    <property type="term" value="F:guanyl-nucleotide exchange factor activity"/>
    <property type="evidence" value="ECO:0007669"/>
    <property type="project" value="InterPro"/>
</dbReference>
<dbReference type="InterPro" id="IPR000904">
    <property type="entry name" value="Sec7_dom"/>
</dbReference>
<sequence length="1774" mass="197370">MLSMEQEADTEFQAVEDEIAPIIEGVENLDISPAEKEFRDVLIRCVNKVAGISLGKRFKDLQLAAKDLRDVLRDKQRFDIEVIRNLVLIILREGCNSGKPSTIEQCIDFINRLIEHGYIGGSSAPNYRIDNSLERTTEIVNLVCSGMKTQEDSVYLRVLQALLSLVKTSDSGVHGNAMLTSIRTVYSVYINAQMESVRTSARASLDQVMEVVFGNLEKDLAVPEPNPEEVSVSVKQGDQENAENDSFFVKDAYLLFRALSRLASTEDDASSSSSSNNTKSKLLALDLLLQIVKRYRAVLGGNDRFVHALRHHLAPVLVHNGMSIYMSVSSAALSIVDVLIAEPSLRPVLKYEIGTILDTVVIRYINSPSVSVPRKRRSLETVRKLFASQKAFVELFVNYDCDYHEQSIYESTMKQLCSVLDTSQKSDVRTPGSTESDEQKEAAAAAATGNVLLILETLDTIATAMKSMREWSEPLESNDGDSSDKGAESRYGSVDSRDVMKSSEKLHIKTFDKGDEREAEHFESAQERKRQVGEAVALFNKKPTKGVQLLISRVLMNDEPEMVAKFLTSLTGLDATAIGEYFGEGDPFAVSVMAAYTDLHDFSGVLFDDGIRQYLSKFRLPGEAQKIDRIMEKYASRYCECNPMTFASADTAYVLAYSVIMLNTDAHNPQVKNKMSKEAFIRNNRGINDGEDLETAMLEELYDRIVGNEIKLSGTAKDKKSDEALQAALEKSDVKLSSERTKLFKAESELLLQRTKVEFQKRKVSPQSYDYYRARNIHLARLMFNVSWEPVLAVASRHLSDAQASDGKQINTCIQIFQDSITIAVTFGMDTECLRFVEELMDVQKRDVRVSAKHVQCMKTVVNVITYEGESLQELYVSIVKSASMIELIRALGTGDKSCFLRDSKAILPNRNGENGSSSEPSSTPSNASESEGTAQQTAQEGTSRANSGKKVISVKAVEAVAEVPPALTKRLFENTSGRSLAGLVCLCGALADVAIEEMQEDEPRSFSLQKIVDITNQNMYSRTRYQWTKIWEKLGKFFENAIGHKNRIVSLYACEVLANLASKFLEQDELSNYTFQKSFMSPFEKAFASSTMSDTRVQILNCMQRLVQSDSANIKSGWKSVFHVLSDCAETQSEELVGMGFGILEKVFETCVGVLDDVFIVSIGGIVSYINNPTDTDIARRGVQLLSEVCPRMIAEGKAMSSVYPVTVEDEDQPVFTDANEAHNSAWFPVLLGLSVNVKSIWPEIVSEALQGLFSILEEYGGSFTPGLWTLIFRGVLTPIFDDVKLLTQGSRDVREERQLEPVARWAAGTGKEALMSLCKVVLKHFSRTRHIFKDCLSIIFSWATGESESLNKDGMEAVRLVAMEGGKLFKAQEWDELVQSLSLAFNETIPYDLLRPPAELFSAKTPPIDLESLTTAPAALAGERPDAPEVQPAEEQAREVIVPPIQIDGGLETDSETFDDPGEQEPQESTSMEKDVPPKSVAGKQAFRVVRGKCVAQLDLISLVQDMVDEFYMKLTTQQILALVEQIWKSYEFAHKFNASVEQRFALWRTGFMNQVPNLIKQETNGMLASLRILMWLYADSYKDPKAKELVSVRLTSLFEERLGAFVELSSTSPSEGEDHRELLALTPVVLFILSCFERLPEAEFASLCERFYNIFFDLMDTDVREVRAAAVNLVRIRLSVLHGYPTEGKQSYIPRSLLPKTIKEDVLGISGDGGGLQLLNEKLAVIPGIYGLRTEKLSTGETRVYVYGEAKLEVILSTIATMSEGVSVTIL</sequence>
<reference evidence="9 10" key="1">
    <citation type="journal article" date="2023" name="Nat. Commun.">
        <title>Origin of minicircular mitochondrial genomes in red algae.</title>
        <authorList>
            <person name="Lee Y."/>
            <person name="Cho C.H."/>
            <person name="Lee Y.M."/>
            <person name="Park S.I."/>
            <person name="Yang J.H."/>
            <person name="West J.A."/>
            <person name="Bhattacharya D."/>
            <person name="Yoon H.S."/>
        </authorList>
    </citation>
    <scope>NUCLEOTIDE SEQUENCE [LARGE SCALE GENOMIC DNA]</scope>
    <source>
        <strain evidence="9 10">CCMP1338</strain>
        <tissue evidence="9">Whole cell</tissue>
    </source>
</reference>
<evidence type="ECO:0000313" key="9">
    <source>
        <dbReference type="EMBL" id="KAJ8904414.1"/>
    </source>
</evidence>
<dbReference type="CDD" id="cd00171">
    <property type="entry name" value="Sec7"/>
    <property type="match status" value="1"/>
</dbReference>
<dbReference type="Gene3D" id="1.10.220.20">
    <property type="match status" value="1"/>
</dbReference>
<dbReference type="FunFam" id="1.10.1000.11:FF:000003">
    <property type="entry name" value="Brefeldin A-inhibited guanine nucleotide-exchange protein 1"/>
    <property type="match status" value="1"/>
</dbReference>
<feature type="region of interest" description="Disordered" evidence="7">
    <location>
        <begin position="472"/>
        <end position="497"/>
    </location>
</feature>
<dbReference type="Pfam" id="PF12783">
    <property type="entry name" value="Sec7-like_HUS"/>
    <property type="match status" value="1"/>
</dbReference>
<dbReference type="InterPro" id="IPR032691">
    <property type="entry name" value="Mon2/Sec7/BIG1-like_HUS"/>
</dbReference>
<feature type="compositionally biased region" description="Low complexity" evidence="7">
    <location>
        <begin position="910"/>
        <end position="933"/>
    </location>
</feature>
<gene>
    <name evidence="9" type="ORF">NDN08_000932</name>
</gene>